<dbReference type="GO" id="GO:0032993">
    <property type="term" value="C:protein-DNA complex"/>
    <property type="evidence" value="ECO:0007669"/>
    <property type="project" value="TreeGrafter"/>
</dbReference>
<evidence type="ECO:0000313" key="6">
    <source>
        <dbReference type="EMBL" id="MBB5191282.1"/>
    </source>
</evidence>
<dbReference type="SUPFAM" id="SSF46785">
    <property type="entry name" value="Winged helix' DNA-binding domain"/>
    <property type="match status" value="1"/>
</dbReference>
<dbReference type="Gene3D" id="1.10.10.10">
    <property type="entry name" value="Winged helix-like DNA-binding domain superfamily/Winged helix DNA-binding domain"/>
    <property type="match status" value="1"/>
</dbReference>
<dbReference type="Pfam" id="PF00126">
    <property type="entry name" value="HTH_1"/>
    <property type="match status" value="1"/>
</dbReference>
<dbReference type="PANTHER" id="PTHR30346">
    <property type="entry name" value="TRANSCRIPTIONAL DUAL REGULATOR HCAR-RELATED"/>
    <property type="match status" value="1"/>
</dbReference>
<dbReference type="GO" id="GO:0003677">
    <property type="term" value="F:DNA binding"/>
    <property type="evidence" value="ECO:0007669"/>
    <property type="project" value="UniProtKB-KW"/>
</dbReference>
<keyword evidence="4" id="KW-0804">Transcription</keyword>
<dbReference type="InterPro" id="IPR005119">
    <property type="entry name" value="LysR_subst-bd"/>
</dbReference>
<dbReference type="FunFam" id="1.10.10.10:FF:000001">
    <property type="entry name" value="LysR family transcriptional regulator"/>
    <property type="match status" value="1"/>
</dbReference>
<evidence type="ECO:0000259" key="5">
    <source>
        <dbReference type="PROSITE" id="PS50931"/>
    </source>
</evidence>
<evidence type="ECO:0000256" key="3">
    <source>
        <dbReference type="ARBA" id="ARBA00023125"/>
    </source>
</evidence>
<proteinExistence type="inferred from homology"/>
<dbReference type="PROSITE" id="PS50931">
    <property type="entry name" value="HTH_LYSR"/>
    <property type="match status" value="1"/>
</dbReference>
<gene>
    <name evidence="6" type="ORF">HNQ50_002005</name>
</gene>
<evidence type="ECO:0000256" key="1">
    <source>
        <dbReference type="ARBA" id="ARBA00009437"/>
    </source>
</evidence>
<dbReference type="InterPro" id="IPR036388">
    <property type="entry name" value="WH-like_DNA-bd_sf"/>
</dbReference>
<dbReference type="AlphaFoldDB" id="A0A840RG61"/>
<dbReference type="EMBL" id="JACHHN010000003">
    <property type="protein sequence ID" value="MBB5191282.1"/>
    <property type="molecule type" value="Genomic_DNA"/>
</dbReference>
<dbReference type="Gene3D" id="3.40.190.10">
    <property type="entry name" value="Periplasmic binding protein-like II"/>
    <property type="match status" value="2"/>
</dbReference>
<dbReference type="InterPro" id="IPR036390">
    <property type="entry name" value="WH_DNA-bd_sf"/>
</dbReference>
<sequence length="307" mass="33478">MKTPDLIHPDFARINFRLLHYFRVVAQELSFSKAAQRLNMSQPPLSLHVKELEATLDTQLFVRTTRSVALTPAGRALLRDVEKLLDQASSSLWHVRQLGRGAAGHMVIGAVGTAVWGALLPSLRHFVAQVPGATWSLNELSPTRQIEALQQHRIDLGIWREAQSGLPPDLSCQLLGKENIVLAVSSEHPLAQTPHVPLATLAQEDMVLLPAQASSLGAYLHNACRQQGFVPRISHQVNEPQTALALVADGYGVTLLPESCARIAWPGVSFCALAEPLPANLYAVYDAHTVTPVVQGFLDMLRDEQGA</sequence>
<dbReference type="Pfam" id="PF03466">
    <property type="entry name" value="LysR_substrate"/>
    <property type="match status" value="1"/>
</dbReference>
<dbReference type="GO" id="GO:0003700">
    <property type="term" value="F:DNA-binding transcription factor activity"/>
    <property type="evidence" value="ECO:0007669"/>
    <property type="project" value="InterPro"/>
</dbReference>
<comment type="similarity">
    <text evidence="1">Belongs to the LysR transcriptional regulatory family.</text>
</comment>
<evidence type="ECO:0000256" key="4">
    <source>
        <dbReference type="ARBA" id="ARBA00023163"/>
    </source>
</evidence>
<accession>A0A840RG61</accession>
<reference evidence="6 7" key="1">
    <citation type="submission" date="2020-08" db="EMBL/GenBank/DDBJ databases">
        <title>Genomic Encyclopedia of Type Strains, Phase IV (KMG-IV): sequencing the most valuable type-strain genomes for metagenomic binning, comparative biology and taxonomic classification.</title>
        <authorList>
            <person name="Goeker M."/>
        </authorList>
    </citation>
    <scope>NUCLEOTIDE SEQUENCE [LARGE SCALE GENOMIC DNA]</scope>
    <source>
        <strain evidence="6 7">DSM 18233</strain>
    </source>
</reference>
<dbReference type="InterPro" id="IPR000847">
    <property type="entry name" value="LysR_HTH_N"/>
</dbReference>
<dbReference type="PRINTS" id="PR00039">
    <property type="entry name" value="HTHLYSR"/>
</dbReference>
<evidence type="ECO:0000313" key="7">
    <source>
        <dbReference type="Proteomes" id="UP000543030"/>
    </source>
</evidence>
<dbReference type="SUPFAM" id="SSF53850">
    <property type="entry name" value="Periplasmic binding protein-like II"/>
    <property type="match status" value="1"/>
</dbReference>
<protein>
    <submittedName>
        <fullName evidence="6">DNA-binding transcriptional LysR family regulator</fullName>
    </submittedName>
</protein>
<organism evidence="6 7">
    <name type="scientific">Silvimonas terrae</name>
    <dbReference type="NCBI Taxonomy" id="300266"/>
    <lineage>
        <taxon>Bacteria</taxon>
        <taxon>Pseudomonadati</taxon>
        <taxon>Pseudomonadota</taxon>
        <taxon>Betaproteobacteria</taxon>
        <taxon>Neisseriales</taxon>
        <taxon>Chitinibacteraceae</taxon>
        <taxon>Silvimonas</taxon>
    </lineage>
</organism>
<evidence type="ECO:0000256" key="2">
    <source>
        <dbReference type="ARBA" id="ARBA00023015"/>
    </source>
</evidence>
<dbReference type="PANTHER" id="PTHR30346:SF0">
    <property type="entry name" value="HCA OPERON TRANSCRIPTIONAL ACTIVATOR HCAR"/>
    <property type="match status" value="1"/>
</dbReference>
<feature type="domain" description="HTH lysR-type" evidence="5">
    <location>
        <begin position="14"/>
        <end position="71"/>
    </location>
</feature>
<keyword evidence="2" id="KW-0805">Transcription regulation</keyword>
<comment type="caution">
    <text evidence="6">The sequence shown here is derived from an EMBL/GenBank/DDBJ whole genome shotgun (WGS) entry which is preliminary data.</text>
</comment>
<keyword evidence="3 6" id="KW-0238">DNA-binding</keyword>
<name>A0A840RG61_9NEIS</name>
<dbReference type="Proteomes" id="UP000543030">
    <property type="component" value="Unassembled WGS sequence"/>
</dbReference>
<dbReference type="RefSeq" id="WP_184100014.1">
    <property type="nucleotide sequence ID" value="NZ_JACHHN010000003.1"/>
</dbReference>
<dbReference type="NCBIfam" id="NF007439">
    <property type="entry name" value="PRK09986.1"/>
    <property type="match status" value="1"/>
</dbReference>
<keyword evidence="7" id="KW-1185">Reference proteome</keyword>